<dbReference type="RefSeq" id="WP_093522210.1">
    <property type="nucleotide sequence ID" value="NZ_FOSK01000012.1"/>
</dbReference>
<dbReference type="CDD" id="cd03450">
    <property type="entry name" value="NodN"/>
    <property type="match status" value="1"/>
</dbReference>
<dbReference type="InterPro" id="IPR029069">
    <property type="entry name" value="HotDog_dom_sf"/>
</dbReference>
<dbReference type="Gene3D" id="3.10.129.10">
    <property type="entry name" value="Hotdog Thioesterase"/>
    <property type="match status" value="1"/>
</dbReference>
<dbReference type="PANTHER" id="PTHR42993">
    <property type="entry name" value="MAOC-LIKE DEHYDRATASE DOMAIN-CONTAINING PROTEIN"/>
    <property type="match status" value="1"/>
</dbReference>
<evidence type="ECO:0000313" key="3">
    <source>
        <dbReference type="Proteomes" id="UP000199598"/>
    </source>
</evidence>
<dbReference type="SUPFAM" id="SSF54637">
    <property type="entry name" value="Thioesterase/thiol ester dehydrase-isomerase"/>
    <property type="match status" value="1"/>
</dbReference>
<feature type="domain" description="MaoC-like" evidence="1">
    <location>
        <begin position="11"/>
        <end position="119"/>
    </location>
</feature>
<reference evidence="2 3" key="1">
    <citation type="submission" date="2016-10" db="EMBL/GenBank/DDBJ databases">
        <authorList>
            <person name="Varghese N."/>
            <person name="Submissions S."/>
        </authorList>
    </citation>
    <scope>NUCLEOTIDE SEQUENCE [LARGE SCALE GENOMIC DNA]</scope>
    <source>
        <strain evidence="2 3">DSM 16392</strain>
    </source>
</reference>
<evidence type="ECO:0000313" key="2">
    <source>
        <dbReference type="EMBL" id="SFK93593.1"/>
    </source>
</evidence>
<dbReference type="Proteomes" id="UP000199598">
    <property type="component" value="Unassembled WGS sequence"/>
</dbReference>
<dbReference type="PANTHER" id="PTHR42993:SF1">
    <property type="entry name" value="MAOC-LIKE DEHYDRATASE DOMAIN-CONTAINING PROTEIN"/>
    <property type="match status" value="1"/>
</dbReference>
<sequence>MELTVTELEGKVGEQIGLSDWVEVDQDMISTFGKLTFDEQFIHMDPERAAAETPFGGTIAHGFLTLSLASKFAVETLPGVKGRTMGINYGFNKIRFLHPVASGKRIRGRFTLDNLTRKGEGQILQEFGLSIEIEGVESPALVAQWLTMTFFEEVAA</sequence>
<organism evidence="2 3">
    <name type="scientific">Pseudovibrio ascidiaceicola</name>
    <dbReference type="NCBI Taxonomy" id="285279"/>
    <lineage>
        <taxon>Bacteria</taxon>
        <taxon>Pseudomonadati</taxon>
        <taxon>Pseudomonadota</taxon>
        <taxon>Alphaproteobacteria</taxon>
        <taxon>Hyphomicrobiales</taxon>
        <taxon>Stappiaceae</taxon>
        <taxon>Pseudovibrio</taxon>
    </lineage>
</organism>
<dbReference type="Pfam" id="PF01575">
    <property type="entry name" value="MaoC_dehydratas"/>
    <property type="match status" value="1"/>
</dbReference>
<protein>
    <submittedName>
        <fullName evidence="2">Acyl dehydratase</fullName>
    </submittedName>
</protein>
<dbReference type="EMBL" id="FOSK01000012">
    <property type="protein sequence ID" value="SFK93593.1"/>
    <property type="molecule type" value="Genomic_DNA"/>
</dbReference>
<dbReference type="InterPro" id="IPR039375">
    <property type="entry name" value="NodN-like"/>
</dbReference>
<gene>
    <name evidence="2" type="ORF">SAMN04488518_1125</name>
</gene>
<comment type="caution">
    <text evidence="2">The sequence shown here is derived from an EMBL/GenBank/DDBJ whole genome shotgun (WGS) entry which is preliminary data.</text>
</comment>
<name>A0A1I4DKH3_9HYPH</name>
<evidence type="ECO:0000259" key="1">
    <source>
        <dbReference type="Pfam" id="PF01575"/>
    </source>
</evidence>
<dbReference type="InterPro" id="IPR002539">
    <property type="entry name" value="MaoC-like_dom"/>
</dbReference>
<proteinExistence type="predicted"/>
<accession>A0A1I4DKH3</accession>
<keyword evidence="3" id="KW-1185">Reference proteome</keyword>